<accession>A0AAN8EJC3</accession>
<feature type="compositionally biased region" description="Basic residues" evidence="1">
    <location>
        <begin position="227"/>
        <end position="240"/>
    </location>
</feature>
<protein>
    <recommendedName>
        <fullName evidence="2">RapZ C-terminal domain-containing protein</fullName>
    </recommendedName>
</protein>
<gene>
    <name evidence="3" type="ORF">OHC33_001565</name>
</gene>
<proteinExistence type="predicted"/>
<feature type="compositionally biased region" description="Acidic residues" evidence="1">
    <location>
        <begin position="198"/>
        <end position="212"/>
    </location>
</feature>
<feature type="compositionally biased region" description="Basic and acidic residues" evidence="1">
    <location>
        <begin position="7"/>
        <end position="39"/>
    </location>
</feature>
<reference evidence="3 4" key="1">
    <citation type="submission" date="2022-12" db="EMBL/GenBank/DDBJ databases">
        <title>Genomic features and morphological characterization of a novel Knufia sp. strain isolated from spacecraft assembly facility.</title>
        <authorList>
            <person name="Teixeira M."/>
            <person name="Chander A.M."/>
            <person name="Stajich J.E."/>
            <person name="Venkateswaran K."/>
        </authorList>
    </citation>
    <scope>NUCLEOTIDE SEQUENCE [LARGE SCALE GENOMIC DNA]</scope>
    <source>
        <strain evidence="3 4">FJI-L2-BK-P2</strain>
    </source>
</reference>
<sequence length="257" mass="29046">MKRVRTKSRDNAGKKEPQKKSKETSKDTKSRSPSPEDKTTTGPKANGSLNGTHHEAAKFNLKIISYGRVNGPVDDPDEGEEMLKFSVRDVPNPPAKLRKNFTGLAPRLRKEIFSDKTARLRYDTMVDEMERMMTSMEAALQYDSKHQDEVDEPTATTLIISIQCEEGKHRGVSYAEELAQSTKRKDWAIAVVHRDLDASEMDGGVESDEYDEPSSPTMTRPQEITKIKKKKDKHLKKARDRRLQVEFAGSGAEDSFM</sequence>
<feature type="domain" description="RapZ C-terminal" evidence="2">
    <location>
        <begin position="60"/>
        <end position="196"/>
    </location>
</feature>
<feature type="region of interest" description="Disordered" evidence="1">
    <location>
        <begin position="198"/>
        <end position="240"/>
    </location>
</feature>
<evidence type="ECO:0000313" key="4">
    <source>
        <dbReference type="Proteomes" id="UP001316803"/>
    </source>
</evidence>
<feature type="region of interest" description="Disordered" evidence="1">
    <location>
        <begin position="1"/>
        <end position="53"/>
    </location>
</feature>
<evidence type="ECO:0000259" key="2">
    <source>
        <dbReference type="Pfam" id="PF22740"/>
    </source>
</evidence>
<evidence type="ECO:0000313" key="3">
    <source>
        <dbReference type="EMBL" id="KAK5957194.1"/>
    </source>
</evidence>
<dbReference type="InterPro" id="IPR053931">
    <property type="entry name" value="RapZ_C"/>
</dbReference>
<comment type="caution">
    <text evidence="3">The sequence shown here is derived from an EMBL/GenBank/DDBJ whole genome shotgun (WGS) entry which is preliminary data.</text>
</comment>
<dbReference type="Pfam" id="PF22740">
    <property type="entry name" value="PapZ_C"/>
    <property type="match status" value="1"/>
</dbReference>
<organism evidence="3 4">
    <name type="scientific">Knufia fluminis</name>
    <dbReference type="NCBI Taxonomy" id="191047"/>
    <lineage>
        <taxon>Eukaryota</taxon>
        <taxon>Fungi</taxon>
        <taxon>Dikarya</taxon>
        <taxon>Ascomycota</taxon>
        <taxon>Pezizomycotina</taxon>
        <taxon>Eurotiomycetes</taxon>
        <taxon>Chaetothyriomycetidae</taxon>
        <taxon>Chaetothyriales</taxon>
        <taxon>Trichomeriaceae</taxon>
        <taxon>Knufia</taxon>
    </lineage>
</organism>
<dbReference type="AlphaFoldDB" id="A0AAN8EJC3"/>
<dbReference type="EMBL" id="JAKLMC020000003">
    <property type="protein sequence ID" value="KAK5957194.1"/>
    <property type="molecule type" value="Genomic_DNA"/>
</dbReference>
<dbReference type="Proteomes" id="UP001316803">
    <property type="component" value="Unassembled WGS sequence"/>
</dbReference>
<evidence type="ECO:0000256" key="1">
    <source>
        <dbReference type="SAM" id="MobiDB-lite"/>
    </source>
</evidence>
<name>A0AAN8EJC3_9EURO</name>
<keyword evidence="4" id="KW-1185">Reference proteome</keyword>
<feature type="compositionally biased region" description="Polar residues" evidence="1">
    <location>
        <begin position="40"/>
        <end position="51"/>
    </location>
</feature>